<name>A0A1T0CW13_9GAMM</name>
<dbReference type="SUPFAM" id="SSF55166">
    <property type="entry name" value="Hedgehog/DD-peptidase"/>
    <property type="match status" value="1"/>
</dbReference>
<dbReference type="InterPro" id="IPR052179">
    <property type="entry name" value="DD-CPase-like"/>
</dbReference>
<feature type="compositionally biased region" description="Polar residues" evidence="1">
    <location>
        <begin position="53"/>
        <end position="67"/>
    </location>
</feature>
<dbReference type="PANTHER" id="PTHR34385">
    <property type="entry name" value="D-ALANYL-D-ALANINE CARBOXYPEPTIDASE"/>
    <property type="match status" value="1"/>
</dbReference>
<dbReference type="GO" id="GO:0006508">
    <property type="term" value="P:proteolysis"/>
    <property type="evidence" value="ECO:0007669"/>
    <property type="project" value="InterPro"/>
</dbReference>
<feature type="region of interest" description="Disordered" evidence="1">
    <location>
        <begin position="53"/>
        <end position="75"/>
    </location>
</feature>
<dbReference type="PANTHER" id="PTHR34385:SF1">
    <property type="entry name" value="PEPTIDOGLYCAN L-ALANYL-D-GLUTAMATE ENDOPEPTIDASE CWLK"/>
    <property type="match status" value="1"/>
</dbReference>
<dbReference type="Gene3D" id="3.30.1380.10">
    <property type="match status" value="1"/>
</dbReference>
<evidence type="ECO:0000256" key="1">
    <source>
        <dbReference type="SAM" id="MobiDB-lite"/>
    </source>
</evidence>
<gene>
    <name evidence="4" type="ORF">B0681_01395</name>
</gene>
<reference evidence="4 5" key="1">
    <citation type="submission" date="2017-02" db="EMBL/GenBank/DDBJ databases">
        <title>Draft genome sequence of Moraxella porci CCUG 54912T type strain.</title>
        <authorList>
            <person name="Salva-Serra F."/>
            <person name="Engstrom-Jakobsson H."/>
            <person name="Thorell K."/>
            <person name="Jaen-Luchoro D."/>
            <person name="Gonzales-Siles L."/>
            <person name="Karlsson R."/>
            <person name="Yazdan S."/>
            <person name="Boulund F."/>
            <person name="Johnning A."/>
            <person name="Engstrand L."/>
            <person name="Kristiansson E."/>
            <person name="Moore E."/>
        </authorList>
    </citation>
    <scope>NUCLEOTIDE SEQUENCE [LARGE SCALE GENOMIC DNA]</scope>
    <source>
        <strain evidence="4 5">CCUG 54912</strain>
    </source>
</reference>
<feature type="domain" description="D-alanyl-D-alanine carboxypeptidase-like core" evidence="3">
    <location>
        <begin position="103"/>
        <end position="226"/>
    </location>
</feature>
<dbReference type="Proteomes" id="UP000190683">
    <property type="component" value="Unassembled WGS sequence"/>
</dbReference>
<evidence type="ECO:0000313" key="5">
    <source>
        <dbReference type="Proteomes" id="UP000190683"/>
    </source>
</evidence>
<dbReference type="RefSeq" id="WP_078316951.1">
    <property type="nucleotide sequence ID" value="NZ_MUYV01000001.1"/>
</dbReference>
<accession>A0A1T0CW13</accession>
<feature type="signal peptide" evidence="2">
    <location>
        <begin position="1"/>
        <end position="20"/>
    </location>
</feature>
<keyword evidence="2" id="KW-0732">Signal</keyword>
<dbReference type="GO" id="GO:0008233">
    <property type="term" value="F:peptidase activity"/>
    <property type="evidence" value="ECO:0007669"/>
    <property type="project" value="InterPro"/>
</dbReference>
<evidence type="ECO:0000256" key="2">
    <source>
        <dbReference type="SAM" id="SignalP"/>
    </source>
</evidence>
<evidence type="ECO:0000313" key="4">
    <source>
        <dbReference type="EMBL" id="OOS26560.1"/>
    </source>
</evidence>
<comment type="caution">
    <text evidence="4">The sequence shown here is derived from an EMBL/GenBank/DDBJ whole genome shotgun (WGS) entry which is preliminary data.</text>
</comment>
<protein>
    <recommendedName>
        <fullName evidence="3">D-alanyl-D-alanine carboxypeptidase-like core domain-containing protein</fullName>
    </recommendedName>
</protein>
<keyword evidence="5" id="KW-1185">Reference proteome</keyword>
<dbReference type="EMBL" id="MUYV01000001">
    <property type="protein sequence ID" value="OOS26560.1"/>
    <property type="molecule type" value="Genomic_DNA"/>
</dbReference>
<dbReference type="InterPro" id="IPR003709">
    <property type="entry name" value="VanY-like_core_dom"/>
</dbReference>
<dbReference type="InterPro" id="IPR058193">
    <property type="entry name" value="VanY/YodJ_core_dom"/>
</dbReference>
<proteinExistence type="predicted"/>
<dbReference type="AlphaFoldDB" id="A0A1T0CW13"/>
<feature type="chain" id="PRO_5013227443" description="D-alanyl-D-alanine carboxypeptidase-like core domain-containing protein" evidence="2">
    <location>
        <begin position="21"/>
        <end position="245"/>
    </location>
</feature>
<sequence>MKHFYLFIASALLWPVTSLAAQTDHLSNRLTQDHHPSIEPLLIRLLSENNTAASKQPALTSDQTDVSHPQADCTPNPDAQRVGIYHFAFDEVKWADLVVVNRHRVHKIAAPSLRKMMAAAKADGAPLTIASGFRSVKYQQDLINRKIKSKQSPAQIYRLSAPAGYSEHHTGLAVDFSPFDDSFVKTKGYAWLLENAHHYGWYQTYTEAYSKVSGVAEESWHWKYRGDDVAAQMLKNDACLLPDLG</sequence>
<dbReference type="Pfam" id="PF02557">
    <property type="entry name" value="VanY"/>
    <property type="match status" value="1"/>
</dbReference>
<dbReference type="CDD" id="cd14852">
    <property type="entry name" value="LD-carboxypeptidase"/>
    <property type="match status" value="1"/>
</dbReference>
<dbReference type="InterPro" id="IPR009045">
    <property type="entry name" value="Zn_M74/Hedgehog-like"/>
</dbReference>
<evidence type="ECO:0000259" key="3">
    <source>
        <dbReference type="Pfam" id="PF02557"/>
    </source>
</evidence>
<organism evidence="4 5">
    <name type="scientific">Moraxella porci DSM 25326</name>
    <dbReference type="NCBI Taxonomy" id="573983"/>
    <lineage>
        <taxon>Bacteria</taxon>
        <taxon>Pseudomonadati</taxon>
        <taxon>Pseudomonadota</taxon>
        <taxon>Gammaproteobacteria</taxon>
        <taxon>Moraxellales</taxon>
        <taxon>Moraxellaceae</taxon>
        <taxon>Moraxella</taxon>
    </lineage>
</organism>